<gene>
    <name evidence="1" type="ORF">OO014_15750</name>
</gene>
<proteinExistence type="predicted"/>
<dbReference type="Proteomes" id="UP001150259">
    <property type="component" value="Unassembled WGS sequence"/>
</dbReference>
<reference evidence="1 2" key="1">
    <citation type="submission" date="2022-11" db="EMBL/GenBank/DDBJ databases">
        <title>Anaerobic phenanthrene biodegradation by a DNRA strain PheN6.</title>
        <authorList>
            <person name="Zhang Z."/>
        </authorList>
    </citation>
    <scope>NUCLEOTIDE SEQUENCE [LARGE SCALE GENOMIC DNA]</scope>
    <source>
        <strain evidence="1 2">PheN6</strain>
    </source>
</reference>
<keyword evidence="2" id="KW-1185">Reference proteome</keyword>
<organism evidence="1 2">
    <name type="scientific">Intrasporangium calvum</name>
    <dbReference type="NCBI Taxonomy" id="53358"/>
    <lineage>
        <taxon>Bacteria</taxon>
        <taxon>Bacillati</taxon>
        <taxon>Actinomycetota</taxon>
        <taxon>Actinomycetes</taxon>
        <taxon>Micrococcales</taxon>
        <taxon>Intrasporangiaceae</taxon>
        <taxon>Intrasporangium</taxon>
    </lineage>
</organism>
<evidence type="ECO:0000313" key="2">
    <source>
        <dbReference type="Proteomes" id="UP001150259"/>
    </source>
</evidence>
<sequence length="117" mass="13001">MMRVNCSADPSAIAKAVNAFFGEHQVASLRLPSGWFGRPYDNWHQLTEAVAEGGGLLIRLDDSQVLTLEVDSVSSEGRVLRIRVRGGRWRWTEYGGDAEHDEVLGTGLVEFYAPFHP</sequence>
<evidence type="ECO:0000313" key="1">
    <source>
        <dbReference type="EMBL" id="MDC5698710.1"/>
    </source>
</evidence>
<dbReference type="RefSeq" id="WP_272463277.1">
    <property type="nucleotide sequence ID" value="NZ_JAPFQL010000080.1"/>
</dbReference>
<dbReference type="EMBL" id="JAPFQL010000080">
    <property type="protein sequence ID" value="MDC5698710.1"/>
    <property type="molecule type" value="Genomic_DNA"/>
</dbReference>
<name>A0ABT5GLF9_9MICO</name>
<comment type="caution">
    <text evidence="1">The sequence shown here is derived from an EMBL/GenBank/DDBJ whole genome shotgun (WGS) entry which is preliminary data.</text>
</comment>
<protein>
    <submittedName>
        <fullName evidence="1">Uncharacterized protein</fullName>
    </submittedName>
</protein>
<accession>A0ABT5GLF9</accession>